<dbReference type="Proteomes" id="UP000442694">
    <property type="component" value="Unassembled WGS sequence"/>
</dbReference>
<accession>A0A833JHY8</accession>
<evidence type="ECO:0000313" key="2">
    <source>
        <dbReference type="EMBL" id="KAB8033617.1"/>
    </source>
</evidence>
<dbReference type="SUPFAM" id="SSF143120">
    <property type="entry name" value="YefM-like"/>
    <property type="match status" value="1"/>
</dbReference>
<proteinExistence type="inferred from homology"/>
<sequence length="80" mass="8983">MHVINMHEAKTNLSRLIEDAITDGVGFIIAKAGKPLVTVEPIKKEKHKIVYGLMKGKIKISDDFDAPCDEINNMFYGDHK</sequence>
<comment type="similarity">
    <text evidence="1">Belongs to the phD/YefM antitoxin family.</text>
</comment>
<protein>
    <recommendedName>
        <fullName evidence="4">Antitoxin</fullName>
    </recommendedName>
</protein>
<name>A0A833JHY8_9BACT</name>
<dbReference type="AlphaFoldDB" id="A0A833JHY8"/>
<dbReference type="RefSeq" id="WP_152211703.1">
    <property type="nucleotide sequence ID" value="NZ_WFLN01000004.1"/>
</dbReference>
<comment type="caution">
    <text evidence="2">The sequence shown here is derived from an EMBL/GenBank/DDBJ whole genome shotgun (WGS) entry which is preliminary data.</text>
</comment>
<gene>
    <name evidence="2" type="ORF">GCL57_02605</name>
</gene>
<keyword evidence="3" id="KW-1185">Reference proteome</keyword>
<organism evidence="2 3">
    <name type="scientific">Fluviispira multicolorata</name>
    <dbReference type="NCBI Taxonomy" id="2654512"/>
    <lineage>
        <taxon>Bacteria</taxon>
        <taxon>Pseudomonadati</taxon>
        <taxon>Bdellovibrionota</taxon>
        <taxon>Oligoflexia</taxon>
        <taxon>Silvanigrellales</taxon>
        <taxon>Silvanigrellaceae</taxon>
        <taxon>Fluviispira</taxon>
    </lineage>
</organism>
<reference evidence="2 3" key="1">
    <citation type="submission" date="2019-10" db="EMBL/GenBank/DDBJ databases">
        <title>New genus of Silvanigrellaceae.</title>
        <authorList>
            <person name="Pitt A."/>
            <person name="Hahn M.W."/>
        </authorList>
    </citation>
    <scope>NUCLEOTIDE SEQUENCE [LARGE SCALE GENOMIC DNA]</scope>
    <source>
        <strain evidence="2 3">33A1-SZDP</strain>
    </source>
</reference>
<dbReference type="InterPro" id="IPR036165">
    <property type="entry name" value="YefM-like_sf"/>
</dbReference>
<evidence type="ECO:0000313" key="3">
    <source>
        <dbReference type="Proteomes" id="UP000442694"/>
    </source>
</evidence>
<evidence type="ECO:0008006" key="4">
    <source>
        <dbReference type="Google" id="ProtNLM"/>
    </source>
</evidence>
<dbReference type="EMBL" id="WFLN01000004">
    <property type="protein sequence ID" value="KAB8033617.1"/>
    <property type="molecule type" value="Genomic_DNA"/>
</dbReference>
<evidence type="ECO:0000256" key="1">
    <source>
        <dbReference type="ARBA" id="ARBA00009981"/>
    </source>
</evidence>